<dbReference type="NCBIfam" id="NF003592">
    <property type="entry name" value="PRK05254.1-5"/>
    <property type="match status" value="1"/>
</dbReference>
<dbReference type="InterPro" id="IPR036895">
    <property type="entry name" value="Uracil-DNA_glycosylase-like_sf"/>
</dbReference>
<dbReference type="InterPro" id="IPR005122">
    <property type="entry name" value="Uracil-DNA_glycosylase-like"/>
</dbReference>
<keyword evidence="3 7" id="KW-0378">Hydrolase</keyword>
<evidence type="ECO:0000256" key="6">
    <source>
        <dbReference type="ARBA" id="ARBA00023242"/>
    </source>
</evidence>
<dbReference type="PANTHER" id="PTHR11264:SF0">
    <property type="entry name" value="URACIL-DNA GLYCOSYLASE"/>
    <property type="match status" value="1"/>
</dbReference>
<dbReference type="InterPro" id="IPR018085">
    <property type="entry name" value="Ura-DNA_Glyclase_AS"/>
</dbReference>
<feature type="chain" id="PRO_5040908223" description="Uracil-DNA glycosylase" evidence="9">
    <location>
        <begin position="22"/>
        <end position="463"/>
    </location>
</feature>
<organism evidence="11 12">
    <name type="scientific">Candida boidinii</name>
    <name type="common">Yeast</name>
    <dbReference type="NCBI Taxonomy" id="5477"/>
    <lineage>
        <taxon>Eukaryota</taxon>
        <taxon>Fungi</taxon>
        <taxon>Dikarya</taxon>
        <taxon>Ascomycota</taxon>
        <taxon>Saccharomycotina</taxon>
        <taxon>Pichiomycetes</taxon>
        <taxon>Pichiales</taxon>
        <taxon>Pichiaceae</taxon>
        <taxon>Ogataea</taxon>
        <taxon>Ogataea/Candida clade</taxon>
    </lineage>
</organism>
<comment type="similarity">
    <text evidence="1 7">Belongs to the uracil-DNA glycosylase (UDG) superfamily. UNG family.</text>
</comment>
<evidence type="ECO:0000256" key="3">
    <source>
        <dbReference type="ARBA" id="ARBA00022801"/>
    </source>
</evidence>
<dbReference type="SUPFAM" id="SSF52141">
    <property type="entry name" value="Uracil-DNA glycosylase-like"/>
    <property type="match status" value="1"/>
</dbReference>
<keyword evidence="12" id="KW-1185">Reference proteome</keyword>
<evidence type="ECO:0000256" key="9">
    <source>
        <dbReference type="SAM" id="SignalP"/>
    </source>
</evidence>
<dbReference type="PANTHER" id="PTHR11264">
    <property type="entry name" value="URACIL-DNA GLYCOSYLASE"/>
    <property type="match status" value="1"/>
</dbReference>
<dbReference type="GO" id="GO:0005739">
    <property type="term" value="C:mitochondrion"/>
    <property type="evidence" value="ECO:0007669"/>
    <property type="project" value="UniProtKB-SubCell"/>
</dbReference>
<protein>
    <recommendedName>
        <fullName evidence="7">Uracil-DNA glycosylase</fullName>
        <shortName evidence="7">UDG</shortName>
        <ecNumber evidence="7">3.2.2.27</ecNumber>
    </recommendedName>
</protein>
<dbReference type="Pfam" id="PF03167">
    <property type="entry name" value="UDG"/>
    <property type="match status" value="1"/>
</dbReference>
<comment type="subcellular location">
    <subcellularLocation>
        <location evidence="7">Mitochondrion</location>
    </subcellularLocation>
    <subcellularLocation>
        <location evidence="7">Nucleus</location>
    </subcellularLocation>
</comment>
<evidence type="ECO:0000256" key="5">
    <source>
        <dbReference type="ARBA" id="ARBA00023204"/>
    </source>
</evidence>
<evidence type="ECO:0000313" key="12">
    <source>
        <dbReference type="Proteomes" id="UP001165120"/>
    </source>
</evidence>
<dbReference type="Gene3D" id="3.40.470.10">
    <property type="entry name" value="Uracil-DNA glycosylase-like domain"/>
    <property type="match status" value="1"/>
</dbReference>
<evidence type="ECO:0000256" key="7">
    <source>
        <dbReference type="HAMAP-Rule" id="MF_03166"/>
    </source>
</evidence>
<dbReference type="FunFam" id="3.40.470.10:FF:000007">
    <property type="entry name" value="Uracil-DNA glycosylase"/>
    <property type="match status" value="1"/>
</dbReference>
<evidence type="ECO:0000259" key="10">
    <source>
        <dbReference type="SMART" id="SM00986"/>
    </source>
</evidence>
<dbReference type="SMART" id="SM00987">
    <property type="entry name" value="UreE_C"/>
    <property type="match status" value="1"/>
</dbReference>
<evidence type="ECO:0000256" key="1">
    <source>
        <dbReference type="ARBA" id="ARBA00008184"/>
    </source>
</evidence>
<comment type="catalytic activity">
    <reaction evidence="7">
        <text>Hydrolyzes single-stranded DNA or mismatched double-stranded DNA and polynucleotides, releasing free uracil.</text>
        <dbReference type="EC" id="3.2.2.27"/>
    </reaction>
</comment>
<comment type="caution">
    <text evidence="11">The sequence shown here is derived from an EMBL/GenBank/DDBJ whole genome shotgun (WGS) entry which is preliminary data.</text>
</comment>
<dbReference type="CDD" id="cd10027">
    <property type="entry name" value="UDG-F1-like"/>
    <property type="match status" value="1"/>
</dbReference>
<reference evidence="11" key="1">
    <citation type="submission" date="2023-04" db="EMBL/GenBank/DDBJ databases">
        <title>Candida boidinii NBRC 10035.</title>
        <authorList>
            <person name="Ichikawa N."/>
            <person name="Sato H."/>
            <person name="Tonouchi N."/>
        </authorList>
    </citation>
    <scope>NUCLEOTIDE SEQUENCE</scope>
    <source>
        <strain evidence="11">NBRC 10035</strain>
    </source>
</reference>
<keyword evidence="6 7" id="KW-0539">Nucleus</keyword>
<name>A0A9W6WHV7_CANBO</name>
<dbReference type="HAMAP" id="MF_00148">
    <property type="entry name" value="UDG"/>
    <property type="match status" value="1"/>
</dbReference>
<accession>A0A9W6WHV7</accession>
<dbReference type="GO" id="GO:0004844">
    <property type="term" value="F:uracil DNA N-glycosylase activity"/>
    <property type="evidence" value="ECO:0007669"/>
    <property type="project" value="UniProtKB-UniRule"/>
</dbReference>
<dbReference type="EC" id="3.2.2.27" evidence="7"/>
<feature type="active site" description="Proton acceptor" evidence="7 8">
    <location>
        <position position="278"/>
    </location>
</feature>
<dbReference type="NCBIfam" id="NF003588">
    <property type="entry name" value="PRK05254.1-1"/>
    <property type="match status" value="1"/>
</dbReference>
<dbReference type="GO" id="GO:0097510">
    <property type="term" value="P:base-excision repair, AP site formation via deaminated base removal"/>
    <property type="evidence" value="ECO:0007669"/>
    <property type="project" value="TreeGrafter"/>
</dbReference>
<keyword evidence="4 7" id="KW-0496">Mitochondrion</keyword>
<gene>
    <name evidence="7" type="primary">UNG1</name>
    <name evidence="11" type="ORF">Cboi02_000424300</name>
</gene>
<feature type="signal peptide" evidence="9">
    <location>
        <begin position="1"/>
        <end position="21"/>
    </location>
</feature>
<keyword evidence="9" id="KW-0732">Signal</keyword>
<feature type="domain" description="Uracil-DNA glycosylase-like" evidence="10">
    <location>
        <begin position="263"/>
        <end position="432"/>
    </location>
</feature>
<dbReference type="PROSITE" id="PS00130">
    <property type="entry name" value="U_DNA_GLYCOSYLASE"/>
    <property type="match status" value="1"/>
</dbReference>
<evidence type="ECO:0000256" key="4">
    <source>
        <dbReference type="ARBA" id="ARBA00023128"/>
    </source>
</evidence>
<dbReference type="Proteomes" id="UP001165120">
    <property type="component" value="Unassembled WGS sequence"/>
</dbReference>
<dbReference type="NCBIfam" id="NF003589">
    <property type="entry name" value="PRK05254.1-2"/>
    <property type="match status" value="1"/>
</dbReference>
<keyword evidence="5 7" id="KW-0234">DNA repair</keyword>
<proteinExistence type="inferred from homology"/>
<dbReference type="GO" id="GO:0005634">
    <property type="term" value="C:nucleus"/>
    <property type="evidence" value="ECO:0007669"/>
    <property type="project" value="UniProtKB-SubCell"/>
</dbReference>
<evidence type="ECO:0000313" key="11">
    <source>
        <dbReference type="EMBL" id="GME73973.1"/>
    </source>
</evidence>
<dbReference type="SMART" id="SM00986">
    <property type="entry name" value="UDG"/>
    <property type="match status" value="1"/>
</dbReference>
<dbReference type="InterPro" id="IPR002043">
    <property type="entry name" value="UDG_fam1"/>
</dbReference>
<dbReference type="EMBL" id="BSXN01001656">
    <property type="protein sequence ID" value="GME73973.1"/>
    <property type="molecule type" value="Genomic_DNA"/>
</dbReference>
<comment type="function">
    <text evidence="7">Excises uracil residues from the DNA which can arise as a result of misincorporation of dUMP residues by DNA polymerase or due to deamination of cytosine.</text>
</comment>
<evidence type="ECO:0000256" key="2">
    <source>
        <dbReference type="ARBA" id="ARBA00022763"/>
    </source>
</evidence>
<sequence>MVTGVCLISLGSSWFICFILQDEQVDVGTGIALGFQCYQHTGIHYDISMNMSKYHQLTKQVIKRVLNFNEHGTVPSSQLILKFMYNNNTFQPYRKISIMTGTKRVNNDAQSVLSSNKKGKISITDFFKIAAPTTNKRSISTSTTKIQVVANEEKENVEPKLAKQHITVSETIQTTSITTTATTTTSKFTNDFDKAKWVNSLTPEQKHLLQLEIDTMDESWLALLHKELTKTYFLNLKKFLKSQWNTNGLTIFPPKEDIYSWTRLTPVDKVKVVVVGQDPYHNFNQAHGLAFSVKDPKTRIPPSLLNIYKCLKIDYPDFEIPKTADLTRWSSQGVLLLNTCLTVKAHNANSHSKKGWEEFTTMAIRKVIEYHNKTADQGIVVIAWGSPAQKTINNIGLDMNKNCFLKSVHPSPLSASRGFFDCKHFKKCNEWLLEHYGSNALIDWSIVDGSTIKEIRDKKLSSE</sequence>
<dbReference type="AlphaFoldDB" id="A0A9W6WHV7"/>
<dbReference type="NCBIfam" id="TIGR00628">
    <property type="entry name" value="ung"/>
    <property type="match status" value="1"/>
</dbReference>
<keyword evidence="2 7" id="KW-0227">DNA damage</keyword>
<evidence type="ECO:0000256" key="8">
    <source>
        <dbReference type="PROSITE-ProRule" id="PRU10072"/>
    </source>
</evidence>